<feature type="domain" description="CBS" evidence="3">
    <location>
        <begin position="8"/>
        <end position="65"/>
    </location>
</feature>
<dbReference type="InterPro" id="IPR045865">
    <property type="entry name" value="ACT-like_dom_sf"/>
</dbReference>
<feature type="domain" description="CBS" evidence="3">
    <location>
        <begin position="78"/>
        <end position="134"/>
    </location>
</feature>
<evidence type="ECO:0000259" key="3">
    <source>
        <dbReference type="PROSITE" id="PS51371"/>
    </source>
</evidence>
<dbReference type="Pfam" id="PF00571">
    <property type="entry name" value="CBS"/>
    <property type="match status" value="2"/>
</dbReference>
<organism evidence="5">
    <name type="scientific">uncultured Rubrobacteraceae bacterium</name>
    <dbReference type="NCBI Taxonomy" id="349277"/>
    <lineage>
        <taxon>Bacteria</taxon>
        <taxon>Bacillati</taxon>
        <taxon>Actinomycetota</taxon>
        <taxon>Rubrobacteria</taxon>
        <taxon>Rubrobacterales</taxon>
        <taxon>Rubrobacteraceae</taxon>
        <taxon>environmental samples</taxon>
    </lineage>
</organism>
<dbReference type="InterPro" id="IPR046342">
    <property type="entry name" value="CBS_dom_sf"/>
</dbReference>
<dbReference type="EMBL" id="CADCVE010000015">
    <property type="protein sequence ID" value="CAA9443067.1"/>
    <property type="molecule type" value="Genomic_DNA"/>
</dbReference>
<dbReference type="PROSITE" id="PS51671">
    <property type="entry name" value="ACT"/>
    <property type="match status" value="1"/>
</dbReference>
<evidence type="ECO:0000256" key="2">
    <source>
        <dbReference type="PROSITE-ProRule" id="PRU00703"/>
    </source>
</evidence>
<accession>A0A6J4QPS8</accession>
<dbReference type="InterPro" id="IPR002912">
    <property type="entry name" value="ACT_dom"/>
</dbReference>
<gene>
    <name evidence="5" type="ORF">AVDCRST_MAG28-702</name>
</gene>
<dbReference type="SUPFAM" id="SSF55021">
    <property type="entry name" value="ACT-like"/>
    <property type="match status" value="1"/>
</dbReference>
<dbReference type="InterPro" id="IPR051257">
    <property type="entry name" value="Diverse_CBS-Domain"/>
</dbReference>
<reference evidence="5" key="1">
    <citation type="submission" date="2020-02" db="EMBL/GenBank/DDBJ databases">
        <authorList>
            <person name="Meier V. D."/>
        </authorList>
    </citation>
    <scope>NUCLEOTIDE SEQUENCE</scope>
    <source>
        <strain evidence="5">AVDCRST_MAG28</strain>
    </source>
</reference>
<keyword evidence="1 2" id="KW-0129">CBS domain</keyword>
<protein>
    <submittedName>
        <fullName evidence="5">CBS domain protein AcuB</fullName>
    </submittedName>
</protein>
<dbReference type="AlphaFoldDB" id="A0A6J4QPS8"/>
<dbReference type="InterPro" id="IPR000644">
    <property type="entry name" value="CBS_dom"/>
</dbReference>
<dbReference type="CDD" id="cd04584">
    <property type="entry name" value="CBS_pair_AcuB_like"/>
    <property type="match status" value="1"/>
</dbReference>
<dbReference type="PROSITE" id="PS51371">
    <property type="entry name" value="CBS"/>
    <property type="match status" value="2"/>
</dbReference>
<dbReference type="SUPFAM" id="SSF54631">
    <property type="entry name" value="CBS-domain pair"/>
    <property type="match status" value="1"/>
</dbReference>
<evidence type="ECO:0000259" key="4">
    <source>
        <dbReference type="PROSITE" id="PS51671"/>
    </source>
</evidence>
<sequence>MLRVRDAMTREVVTVEPETGAARAWGLCREKNIRHLPVVEGGRLVGLVSDRDLRDISPPRGTGDQENTLGWVRVRDIMSTDLVTVHPLDTIEHAARDIHAHRFNCLPVVTDGELVGIITSSDMTRILIELIGAQGSGSWIEVEVPNEPGMLAEVTDVIRDCHVNIAGVFLGPASRAAYRAIVLRLETTDPSAIAESLTAAGYVVTSTESTSPSGGRYLERR</sequence>
<evidence type="ECO:0000256" key="1">
    <source>
        <dbReference type="ARBA" id="ARBA00023122"/>
    </source>
</evidence>
<dbReference type="SMART" id="SM00116">
    <property type="entry name" value="CBS"/>
    <property type="match status" value="2"/>
</dbReference>
<dbReference type="Gene3D" id="3.10.580.10">
    <property type="entry name" value="CBS-domain"/>
    <property type="match status" value="1"/>
</dbReference>
<evidence type="ECO:0000313" key="5">
    <source>
        <dbReference type="EMBL" id="CAA9443067.1"/>
    </source>
</evidence>
<feature type="domain" description="ACT" evidence="4">
    <location>
        <begin position="139"/>
        <end position="212"/>
    </location>
</feature>
<proteinExistence type="predicted"/>
<dbReference type="Gene3D" id="3.30.2130.10">
    <property type="entry name" value="VC0802-like"/>
    <property type="match status" value="1"/>
</dbReference>
<dbReference type="PANTHER" id="PTHR43080">
    <property type="entry name" value="CBS DOMAIN-CONTAINING PROTEIN CBSX3, MITOCHONDRIAL"/>
    <property type="match status" value="1"/>
</dbReference>
<dbReference type="PANTHER" id="PTHR43080:SF2">
    <property type="entry name" value="CBS DOMAIN-CONTAINING PROTEIN"/>
    <property type="match status" value="1"/>
</dbReference>
<name>A0A6J4QPS8_9ACTN</name>
<dbReference type="Pfam" id="PF01842">
    <property type="entry name" value="ACT"/>
    <property type="match status" value="1"/>
</dbReference>